<dbReference type="PROSITE" id="PS50943">
    <property type="entry name" value="HTH_CROC1"/>
    <property type="match status" value="1"/>
</dbReference>
<accession>A0ABZ3J2E9</accession>
<dbReference type="Pfam" id="PF01381">
    <property type="entry name" value="HTH_3"/>
    <property type="match status" value="1"/>
</dbReference>
<evidence type="ECO:0000313" key="4">
    <source>
        <dbReference type="Proteomes" id="UP000216052"/>
    </source>
</evidence>
<dbReference type="SUPFAM" id="SSF53335">
    <property type="entry name" value="S-adenosyl-L-methionine-dependent methyltransferases"/>
    <property type="match status" value="1"/>
</dbReference>
<dbReference type="EMBL" id="CP155571">
    <property type="protein sequence ID" value="XFO72235.1"/>
    <property type="molecule type" value="Genomic_DNA"/>
</dbReference>
<dbReference type="PANTHER" id="PTHR46558:SF11">
    <property type="entry name" value="HTH-TYPE TRANSCRIPTIONAL REGULATOR XRE"/>
    <property type="match status" value="1"/>
</dbReference>
<proteinExistence type="predicted"/>
<dbReference type="Gene3D" id="1.10.260.40">
    <property type="entry name" value="lambda repressor-like DNA-binding domains"/>
    <property type="match status" value="1"/>
</dbReference>
<evidence type="ECO:0000256" key="1">
    <source>
        <dbReference type="ARBA" id="ARBA00023125"/>
    </source>
</evidence>
<dbReference type="Pfam" id="PF13489">
    <property type="entry name" value="Methyltransf_23"/>
    <property type="match status" value="1"/>
</dbReference>
<sequence length="168" mass="18497">MNHNYDEIGRRIASLRKEKGYTQEKISTLLNVTPQAISKWEQGNALPDTLLLPALARLLGVSIDYLMTGESLAGKAGPYDGEYQKEEFYWGIQPSELAEQIADILQGDTANKRLLDIGSGEGRNAIYFAKCGFQVDALEISAPGAEKIKQYSQLSGYAVHVFHADMIG</sequence>
<dbReference type="InterPro" id="IPR001387">
    <property type="entry name" value="Cro/C1-type_HTH"/>
</dbReference>
<dbReference type="CDD" id="cd02440">
    <property type="entry name" value="AdoMet_MTases"/>
    <property type="match status" value="1"/>
</dbReference>
<keyword evidence="1" id="KW-0238">DNA-binding</keyword>
<dbReference type="SUPFAM" id="SSF47413">
    <property type="entry name" value="lambda repressor-like DNA-binding domains"/>
    <property type="match status" value="1"/>
</dbReference>
<reference evidence="3" key="1">
    <citation type="submission" date="2024-05" db="EMBL/GenBank/DDBJ databases">
        <title>Isolation and characterization of Sporomusa carbonis sp. nov., a carboxydotrophic hydrogenogen in the genus of Sporomusa isolated from a charcoal burning pile.</title>
        <authorList>
            <person name="Boeer T."/>
            <person name="Rosenbaum F."/>
            <person name="Eysell L."/>
            <person name="Mueller V."/>
            <person name="Daniel R."/>
            <person name="Poehlein A."/>
        </authorList>
    </citation>
    <scope>NUCLEOTIDE SEQUENCE [LARGE SCALE GENOMIC DNA]</scope>
    <source>
        <strain evidence="3">DSM 3132</strain>
    </source>
</reference>
<dbReference type="SMART" id="SM00530">
    <property type="entry name" value="HTH_XRE"/>
    <property type="match status" value="1"/>
</dbReference>
<protein>
    <recommendedName>
        <fullName evidence="2">HTH cro/C1-type domain-containing protein</fullName>
    </recommendedName>
</protein>
<dbReference type="PANTHER" id="PTHR46558">
    <property type="entry name" value="TRACRIPTIONAL REGULATORY PROTEIN-RELATED-RELATED"/>
    <property type="match status" value="1"/>
</dbReference>
<evidence type="ECO:0000313" key="3">
    <source>
        <dbReference type="EMBL" id="XFO72235.1"/>
    </source>
</evidence>
<dbReference type="Gene3D" id="3.40.50.150">
    <property type="entry name" value="Vaccinia Virus protein VP39"/>
    <property type="match status" value="1"/>
</dbReference>
<organism evidence="3 4">
    <name type="scientific">Sporomusa acidovorans (strain ATCC 49682 / DSM 3132 / Mol)</name>
    <dbReference type="NCBI Taxonomy" id="1123286"/>
    <lineage>
        <taxon>Bacteria</taxon>
        <taxon>Bacillati</taxon>
        <taxon>Bacillota</taxon>
        <taxon>Negativicutes</taxon>
        <taxon>Selenomonadales</taxon>
        <taxon>Sporomusaceae</taxon>
        <taxon>Sporomusa</taxon>
    </lineage>
</organism>
<dbReference type="Proteomes" id="UP000216052">
    <property type="component" value="Chromosome"/>
</dbReference>
<dbReference type="InterPro" id="IPR010982">
    <property type="entry name" value="Lambda_DNA-bd_dom_sf"/>
</dbReference>
<name>A0ABZ3J2E9_SPOA4</name>
<dbReference type="RefSeq" id="WP_093797637.1">
    <property type="nucleotide sequence ID" value="NZ_CP155571.1"/>
</dbReference>
<gene>
    <name evidence="3" type="ORF">SPACI_022810</name>
</gene>
<dbReference type="InterPro" id="IPR029063">
    <property type="entry name" value="SAM-dependent_MTases_sf"/>
</dbReference>
<feature type="domain" description="HTH cro/C1-type" evidence="2">
    <location>
        <begin position="12"/>
        <end position="66"/>
    </location>
</feature>
<dbReference type="CDD" id="cd00093">
    <property type="entry name" value="HTH_XRE"/>
    <property type="match status" value="1"/>
</dbReference>
<evidence type="ECO:0000259" key="2">
    <source>
        <dbReference type="PROSITE" id="PS50943"/>
    </source>
</evidence>
<keyword evidence="4" id="KW-1185">Reference proteome</keyword>